<dbReference type="PROSITE" id="PS50043">
    <property type="entry name" value="HTH_LUXR_2"/>
    <property type="match status" value="1"/>
</dbReference>
<dbReference type="InterPro" id="IPR036388">
    <property type="entry name" value="WH-like_DNA-bd_sf"/>
</dbReference>
<evidence type="ECO:0000256" key="3">
    <source>
        <dbReference type="ARBA" id="ARBA00023163"/>
    </source>
</evidence>
<dbReference type="Gene3D" id="1.10.10.10">
    <property type="entry name" value="Winged helix-like DNA-binding domain superfamily/Winged helix DNA-binding domain"/>
    <property type="match status" value="1"/>
</dbReference>
<dbReference type="PANTHER" id="PTHR43214">
    <property type="entry name" value="TWO-COMPONENT RESPONSE REGULATOR"/>
    <property type="match status" value="1"/>
</dbReference>
<feature type="domain" description="HTH luxR-type" evidence="5">
    <location>
        <begin position="356"/>
        <end position="421"/>
    </location>
</feature>
<evidence type="ECO:0000313" key="7">
    <source>
        <dbReference type="Proteomes" id="UP000305929"/>
    </source>
</evidence>
<dbReference type="InterPro" id="IPR039420">
    <property type="entry name" value="WalR-like"/>
</dbReference>
<protein>
    <submittedName>
        <fullName evidence="6">LuxR family transcriptional regulator</fullName>
    </submittedName>
</protein>
<evidence type="ECO:0000313" key="6">
    <source>
        <dbReference type="EMBL" id="TKT03253.1"/>
    </source>
</evidence>
<dbReference type="OrthoDB" id="4307453at2"/>
<keyword evidence="1" id="KW-0805">Transcription regulation</keyword>
<keyword evidence="3" id="KW-0804">Transcription</keyword>
<gene>
    <name evidence="6" type="ORF">E4U91_26290</name>
</gene>
<feature type="compositionally biased region" description="Basic and acidic residues" evidence="4">
    <location>
        <begin position="1"/>
        <end position="10"/>
    </location>
</feature>
<dbReference type="PANTHER" id="PTHR43214:SF24">
    <property type="entry name" value="TRANSCRIPTIONAL REGULATORY PROTEIN NARL-RELATED"/>
    <property type="match status" value="1"/>
</dbReference>
<dbReference type="SUPFAM" id="SSF46894">
    <property type="entry name" value="C-terminal effector domain of the bipartite response regulators"/>
    <property type="match status" value="1"/>
</dbReference>
<dbReference type="PRINTS" id="PR00038">
    <property type="entry name" value="HTHLUXR"/>
</dbReference>
<dbReference type="InterPro" id="IPR016032">
    <property type="entry name" value="Sig_transdc_resp-reg_C-effctor"/>
</dbReference>
<keyword evidence="7" id="KW-1185">Reference proteome</keyword>
<evidence type="ECO:0000259" key="5">
    <source>
        <dbReference type="PROSITE" id="PS50043"/>
    </source>
</evidence>
<dbReference type="AlphaFoldDB" id="A0A4V6AWB4"/>
<evidence type="ECO:0000256" key="2">
    <source>
        <dbReference type="ARBA" id="ARBA00023125"/>
    </source>
</evidence>
<dbReference type="SMART" id="SM00421">
    <property type="entry name" value="HTH_LUXR"/>
    <property type="match status" value="1"/>
</dbReference>
<evidence type="ECO:0000256" key="1">
    <source>
        <dbReference type="ARBA" id="ARBA00023015"/>
    </source>
</evidence>
<dbReference type="GO" id="GO:0003677">
    <property type="term" value="F:DNA binding"/>
    <property type="evidence" value="ECO:0007669"/>
    <property type="project" value="UniProtKB-KW"/>
</dbReference>
<comment type="caution">
    <text evidence="6">The sequence shown here is derived from an EMBL/GenBank/DDBJ whole genome shotgun (WGS) entry which is preliminary data.</text>
</comment>
<name>A0A4V6AWB4_STRLS</name>
<sequence>MRMSIRESRCRTVRRSAPPSPRRPPVLRGTGSAHRNARSWTGGEETSDRPAPPVLSEFGASATGQCHCRAYPAGPRLWPPPDGRPYRARMRAAERPQGSRQPTASEPREAYLALLERIAASGARDFTAERGELGDISAELAGWLRDRRLVDPDGERLNPPERAMRTVLLEHGRRLRETAEELGRETRALEDLLSLLTAPRHASREAVELEYFTDRSLTRQRLEALDSVGTDEFLAMRNGFPDPRVLESSLGADLDMLARGVTMRMLTSQQAVRSQASARYLHALAEAGVEVRVAPTVPLHMNILDRATVVIGAGPGPQGEGGDIILHSAHVAQGFVKVFTHAWDPAQPHTERQAGRGRAACELSAQEREVLVLLATGAKDETIARRLACSDRTLRRLLNQIMEKLGASSRFEAGVTAARLGLVS</sequence>
<dbReference type="InterPro" id="IPR000792">
    <property type="entry name" value="Tscrpt_reg_LuxR_C"/>
</dbReference>
<dbReference type="EMBL" id="SZNQ01000001">
    <property type="protein sequence ID" value="TKT03253.1"/>
    <property type="molecule type" value="Genomic_DNA"/>
</dbReference>
<dbReference type="Proteomes" id="UP000305929">
    <property type="component" value="Unassembled WGS sequence"/>
</dbReference>
<dbReference type="GO" id="GO:0006355">
    <property type="term" value="P:regulation of DNA-templated transcription"/>
    <property type="evidence" value="ECO:0007669"/>
    <property type="project" value="InterPro"/>
</dbReference>
<evidence type="ECO:0000256" key="4">
    <source>
        <dbReference type="SAM" id="MobiDB-lite"/>
    </source>
</evidence>
<proteinExistence type="predicted"/>
<organism evidence="6 7">
    <name type="scientific">Streptomyces lasalocidi</name>
    <name type="common">Streptomyces lasaliensis</name>
    <dbReference type="NCBI Taxonomy" id="324833"/>
    <lineage>
        <taxon>Bacteria</taxon>
        <taxon>Bacillati</taxon>
        <taxon>Actinomycetota</taxon>
        <taxon>Actinomycetes</taxon>
        <taxon>Kitasatosporales</taxon>
        <taxon>Streptomycetaceae</taxon>
        <taxon>Streptomyces</taxon>
    </lineage>
</organism>
<dbReference type="Pfam" id="PF00196">
    <property type="entry name" value="GerE"/>
    <property type="match status" value="1"/>
</dbReference>
<keyword evidence="2" id="KW-0238">DNA-binding</keyword>
<dbReference type="CDD" id="cd06170">
    <property type="entry name" value="LuxR_C_like"/>
    <property type="match status" value="1"/>
</dbReference>
<feature type="region of interest" description="Disordered" evidence="4">
    <location>
        <begin position="1"/>
        <end position="54"/>
    </location>
</feature>
<accession>A0A4V6AWB4</accession>
<reference evidence="6 7" key="1">
    <citation type="submission" date="2019-04" db="EMBL/GenBank/DDBJ databases">
        <title>Streptomyces lasaliensis sp. nov., an Actinomycete isolated from soil which produces the polyether antibiotic lasalocid.</title>
        <authorList>
            <person name="Erwin G."/>
            <person name="Haber C."/>
        </authorList>
    </citation>
    <scope>NUCLEOTIDE SEQUENCE [LARGE SCALE GENOMIC DNA]</scope>
    <source>
        <strain evidence="6 7">X-537</strain>
    </source>
</reference>